<feature type="region of interest" description="Disordered" evidence="1">
    <location>
        <begin position="561"/>
        <end position="616"/>
    </location>
</feature>
<dbReference type="InterPro" id="IPR002789">
    <property type="entry name" value="HerA_central"/>
</dbReference>
<dbReference type="SUPFAM" id="SSF52540">
    <property type="entry name" value="P-loop containing nucleoside triphosphate hydrolases"/>
    <property type="match status" value="1"/>
</dbReference>
<feature type="compositionally biased region" description="Pro residues" evidence="1">
    <location>
        <begin position="583"/>
        <end position="608"/>
    </location>
</feature>
<evidence type="ECO:0000256" key="1">
    <source>
        <dbReference type="SAM" id="MobiDB-lite"/>
    </source>
</evidence>
<dbReference type="Pfam" id="PF01935">
    <property type="entry name" value="DUF87"/>
    <property type="match status" value="1"/>
</dbReference>
<dbReference type="EMBL" id="FNDS01000021">
    <property type="protein sequence ID" value="SDI76037.1"/>
    <property type="molecule type" value="Genomic_DNA"/>
</dbReference>
<dbReference type="Gene3D" id="3.40.50.300">
    <property type="entry name" value="P-loop containing nucleotide triphosphate hydrolases"/>
    <property type="match status" value="2"/>
</dbReference>
<proteinExistence type="predicted"/>
<feature type="domain" description="Helicase HerA central" evidence="2">
    <location>
        <begin position="155"/>
        <end position="425"/>
    </location>
</feature>
<dbReference type="OrthoDB" id="9806951at2"/>
<gene>
    <name evidence="3" type="ORF">SAMN05216272_1216</name>
</gene>
<reference evidence="4" key="1">
    <citation type="submission" date="2016-10" db="EMBL/GenBank/DDBJ databases">
        <authorList>
            <person name="Varghese N."/>
            <person name="Submissions S."/>
        </authorList>
    </citation>
    <scope>NUCLEOTIDE SEQUENCE [LARGE SCALE GENOMIC DNA]</scope>
    <source>
        <strain evidence="4">CCM 7469</strain>
    </source>
</reference>
<dbReference type="InterPro" id="IPR008571">
    <property type="entry name" value="HerA-like"/>
</dbReference>
<organism evidence="3 4">
    <name type="scientific">Pseudomonas panipatensis</name>
    <dbReference type="NCBI Taxonomy" id="428992"/>
    <lineage>
        <taxon>Bacteria</taxon>
        <taxon>Pseudomonadati</taxon>
        <taxon>Pseudomonadota</taxon>
        <taxon>Gammaproteobacteria</taxon>
        <taxon>Pseudomonadales</taxon>
        <taxon>Pseudomonadaceae</taxon>
        <taxon>Pseudomonas</taxon>
    </lineage>
</organism>
<dbReference type="InterPro" id="IPR027417">
    <property type="entry name" value="P-loop_NTPase"/>
</dbReference>
<dbReference type="Proteomes" id="UP000199636">
    <property type="component" value="Unassembled WGS sequence"/>
</dbReference>
<dbReference type="AlphaFoldDB" id="A0A1G8N7N0"/>
<protein>
    <recommendedName>
        <fullName evidence="2">Helicase HerA central domain-containing protein</fullName>
    </recommendedName>
</protein>
<sequence length="616" mass="66766">MRGRLPVGYVVRIEGSDVTLNLLDMHRGQLASHAQGVSSVTEVGSLLVLDTGSRALVMKVVSLSFDEPREAHRLGIGSSTHQTEPLRNISGAVVGRLRREEGKARFTSDSLATPPLGAEAFPLSTEELAAILCSDDEDDIPIKLGDDLRGGGSLNVGLKNLISRHVAVLGSSGQGKSCFTAAVLQQIVKLPRARVVVFDINGEYEAALNIPGLPDGALKCTTIGGPGLGSFKIPYYALGRHGLNRLLIPSEKTQRPALTFALEHLHQVRWFPQLKGAGLANDIAPFLFDDCRQGGAADADRRIQQIRNGQADAATVWPHMAALASLVAESHGIQPSQRNGAERNAFSYSNVSPLITRINRFAEDPMFRSVVDVDGGAGAVTPLNWAHESTNLVEQIFGGQDVPWRVHIINLRHLSHDLTPFILGSLLELYAYELFRRGQENKIPTLLVLEEAHHYLRPIGSGDDAGENSLAYERLAKEGRKFGLALWLSTQRPSEISPTVLSQCNNWVSFRLTSEKDLAAIQSASEWADRREIRRIAGLPRQTAIIFGGSIAMPTLVRAAEASPTPHSGDADFSGWATRRPDAPPPAPPPPPPAPPPPLPWNELPPEPAYDEDVPF</sequence>
<dbReference type="RefSeq" id="WP_090268455.1">
    <property type="nucleotide sequence ID" value="NZ_FNDS01000021.1"/>
</dbReference>
<evidence type="ECO:0000313" key="3">
    <source>
        <dbReference type="EMBL" id="SDI76037.1"/>
    </source>
</evidence>
<dbReference type="PANTHER" id="PTHR42957:SF1">
    <property type="entry name" value="HELICASE MJ1565-RELATED"/>
    <property type="match status" value="1"/>
</dbReference>
<accession>A0A1G8N7N0</accession>
<keyword evidence="4" id="KW-1185">Reference proteome</keyword>
<dbReference type="PANTHER" id="PTHR42957">
    <property type="entry name" value="HELICASE MJ1565-RELATED"/>
    <property type="match status" value="1"/>
</dbReference>
<evidence type="ECO:0000313" key="4">
    <source>
        <dbReference type="Proteomes" id="UP000199636"/>
    </source>
</evidence>
<dbReference type="NCBIfam" id="NF042943">
    <property type="entry name" value="HerA_antiphage"/>
    <property type="match status" value="1"/>
</dbReference>
<name>A0A1G8N7N0_9PSED</name>
<evidence type="ECO:0000259" key="2">
    <source>
        <dbReference type="Pfam" id="PF01935"/>
    </source>
</evidence>